<protein>
    <recommendedName>
        <fullName evidence="5">Glycosyltransferase family 1 protein</fullName>
    </recommendedName>
</protein>
<evidence type="ECO:0008006" key="5">
    <source>
        <dbReference type="Google" id="ProtNLM"/>
    </source>
</evidence>
<proteinExistence type="predicted"/>
<evidence type="ECO:0000259" key="2">
    <source>
        <dbReference type="Pfam" id="PF13579"/>
    </source>
</evidence>
<dbReference type="EMBL" id="PFBJ01000018">
    <property type="protein sequence ID" value="PIT90959.1"/>
    <property type="molecule type" value="Genomic_DNA"/>
</dbReference>
<evidence type="ECO:0000313" key="3">
    <source>
        <dbReference type="EMBL" id="PIT90959.1"/>
    </source>
</evidence>
<dbReference type="Pfam" id="PF00534">
    <property type="entry name" value="Glycos_transf_1"/>
    <property type="match status" value="1"/>
</dbReference>
<evidence type="ECO:0000313" key="4">
    <source>
        <dbReference type="Proteomes" id="UP000228809"/>
    </source>
</evidence>
<dbReference type="PANTHER" id="PTHR45947:SF3">
    <property type="entry name" value="SULFOQUINOVOSYL TRANSFERASE SQD2"/>
    <property type="match status" value="1"/>
</dbReference>
<evidence type="ECO:0000259" key="1">
    <source>
        <dbReference type="Pfam" id="PF00534"/>
    </source>
</evidence>
<dbReference type="Gene3D" id="3.40.50.2000">
    <property type="entry name" value="Glycogen Phosphorylase B"/>
    <property type="match status" value="2"/>
</dbReference>
<sequence length="370" mass="40889">MKLLLATPLYPPEIGGPATYAKILEKRLPERGFAVSVLAFGRFQRYPKGVKHFLYFLYALKRARQADAVLALDPVSVGLPAALAARIAKKPFFVKIVGDYAWEQGKQRFGLTSTLDDFVESGARAHFFVRMLQKIELFVARSAKHIIVPSNYLRGIVLHWGVAAQRISVVYNSFDAPADPGNRETLRGLLQFDGSLAISVGRLVPWKGFSELISITEYIVEKVPDYKLLIVGDGPQRDALERQVEESGLGERVALTGSLPKDVLVRYLTASDAFVLNTSYEGFSHQILEAMALSVPVVTTRIGGNPELIENEKEGLLVEYGDTRALADALVRVLTKSSVRSKLIAGGKKKAQQFTEERMVAATEKVLRKV</sequence>
<dbReference type="PANTHER" id="PTHR45947">
    <property type="entry name" value="SULFOQUINOVOSYL TRANSFERASE SQD2"/>
    <property type="match status" value="1"/>
</dbReference>
<accession>A0A2M6WDT8</accession>
<feature type="domain" description="Glycosyltransferase subfamily 4-like N-terminal" evidence="2">
    <location>
        <begin position="26"/>
        <end position="172"/>
    </location>
</feature>
<dbReference type="Pfam" id="PF13579">
    <property type="entry name" value="Glyco_trans_4_4"/>
    <property type="match status" value="1"/>
</dbReference>
<dbReference type="InterPro" id="IPR050194">
    <property type="entry name" value="Glycosyltransferase_grp1"/>
</dbReference>
<dbReference type="GO" id="GO:0016757">
    <property type="term" value="F:glycosyltransferase activity"/>
    <property type="evidence" value="ECO:0007669"/>
    <property type="project" value="InterPro"/>
</dbReference>
<organism evidence="3 4">
    <name type="scientific">Candidatus Kaiserbacteria bacterium CG10_big_fil_rev_8_21_14_0_10_49_17</name>
    <dbReference type="NCBI Taxonomy" id="1974609"/>
    <lineage>
        <taxon>Bacteria</taxon>
        <taxon>Candidatus Kaiseribacteriota</taxon>
    </lineage>
</organism>
<dbReference type="SUPFAM" id="SSF53756">
    <property type="entry name" value="UDP-Glycosyltransferase/glycogen phosphorylase"/>
    <property type="match status" value="1"/>
</dbReference>
<dbReference type="InterPro" id="IPR001296">
    <property type="entry name" value="Glyco_trans_1"/>
</dbReference>
<dbReference type="AlphaFoldDB" id="A0A2M6WDT8"/>
<name>A0A2M6WDT8_9BACT</name>
<dbReference type="InterPro" id="IPR028098">
    <property type="entry name" value="Glyco_trans_4-like_N"/>
</dbReference>
<gene>
    <name evidence="3" type="ORF">COU17_03335</name>
</gene>
<dbReference type="Proteomes" id="UP000228809">
    <property type="component" value="Unassembled WGS sequence"/>
</dbReference>
<feature type="domain" description="Glycosyl transferase family 1" evidence="1">
    <location>
        <begin position="196"/>
        <end position="349"/>
    </location>
</feature>
<reference evidence="4" key="1">
    <citation type="submission" date="2017-09" db="EMBL/GenBank/DDBJ databases">
        <title>Depth-based differentiation of microbial function through sediment-hosted aquifers and enrichment of novel symbionts in the deep terrestrial subsurface.</title>
        <authorList>
            <person name="Probst A.J."/>
            <person name="Ladd B."/>
            <person name="Jarett J.K."/>
            <person name="Geller-Mcgrath D.E."/>
            <person name="Sieber C.M.K."/>
            <person name="Emerson J.B."/>
            <person name="Anantharaman K."/>
            <person name="Thomas B.C."/>
            <person name="Malmstrom R."/>
            <person name="Stieglmeier M."/>
            <person name="Klingl A."/>
            <person name="Woyke T."/>
            <person name="Ryan C.M."/>
            <person name="Banfield J.F."/>
        </authorList>
    </citation>
    <scope>NUCLEOTIDE SEQUENCE [LARGE SCALE GENOMIC DNA]</scope>
</reference>
<dbReference type="CDD" id="cd03801">
    <property type="entry name" value="GT4_PimA-like"/>
    <property type="match status" value="1"/>
</dbReference>
<comment type="caution">
    <text evidence="3">The sequence shown here is derived from an EMBL/GenBank/DDBJ whole genome shotgun (WGS) entry which is preliminary data.</text>
</comment>